<reference evidence="2 3" key="1">
    <citation type="journal article" date="2012" name="Genome Biol.">
        <title>Sequencing three crocodilian genomes to illuminate the evolution of archosaurs and amniotes.</title>
        <authorList>
            <person name="St John J.A."/>
            <person name="Braun E.L."/>
            <person name="Isberg S.R."/>
            <person name="Miles L.G."/>
            <person name="Chong A.Y."/>
            <person name="Gongora J."/>
            <person name="Dalzell P."/>
            <person name="Moran C."/>
            <person name="Bed'hom B."/>
            <person name="Abzhanov A."/>
            <person name="Burgess S.C."/>
            <person name="Cooksey A.M."/>
            <person name="Castoe T.A."/>
            <person name="Crawford N.G."/>
            <person name="Densmore L.D."/>
            <person name="Drew J.C."/>
            <person name="Edwards S.V."/>
            <person name="Faircloth B.C."/>
            <person name="Fujita M.K."/>
            <person name="Greenwold M.J."/>
            <person name="Hoffmann F.G."/>
            <person name="Howard J.M."/>
            <person name="Iguchi T."/>
            <person name="Janes D.E."/>
            <person name="Khan S.Y."/>
            <person name="Kohno S."/>
            <person name="de Koning A.J."/>
            <person name="Lance S.L."/>
            <person name="McCarthy F.M."/>
            <person name="McCormack J.E."/>
            <person name="Merchant M.E."/>
            <person name="Peterson D.G."/>
            <person name="Pollock D.D."/>
            <person name="Pourmand N."/>
            <person name="Raney B.J."/>
            <person name="Roessler K.A."/>
            <person name="Sanford J.R."/>
            <person name="Sawyer R.H."/>
            <person name="Schmidt C.J."/>
            <person name="Triplett E.W."/>
            <person name="Tuberville T.D."/>
            <person name="Venegas-Anaya M."/>
            <person name="Howard J.T."/>
            <person name="Jarvis E.D."/>
            <person name="Guillette L.J.Jr."/>
            <person name="Glenn T.C."/>
            <person name="Green R.E."/>
            <person name="Ray D.A."/>
        </authorList>
    </citation>
    <scope>NUCLEOTIDE SEQUENCE [LARGE SCALE GENOMIC DNA]</scope>
    <source>
        <strain evidence="2">KSC_2009_1</strain>
    </source>
</reference>
<name>A0A151M837_ALLMI</name>
<keyword evidence="1" id="KW-0732">Signal</keyword>
<comment type="caution">
    <text evidence="2">The sequence shown here is derived from an EMBL/GenBank/DDBJ whole genome shotgun (WGS) entry which is preliminary data.</text>
</comment>
<organism evidence="2 3">
    <name type="scientific">Alligator mississippiensis</name>
    <name type="common">American alligator</name>
    <dbReference type="NCBI Taxonomy" id="8496"/>
    <lineage>
        <taxon>Eukaryota</taxon>
        <taxon>Metazoa</taxon>
        <taxon>Chordata</taxon>
        <taxon>Craniata</taxon>
        <taxon>Vertebrata</taxon>
        <taxon>Euteleostomi</taxon>
        <taxon>Archelosauria</taxon>
        <taxon>Archosauria</taxon>
        <taxon>Crocodylia</taxon>
        <taxon>Alligatoridae</taxon>
        <taxon>Alligatorinae</taxon>
        <taxon>Alligator</taxon>
    </lineage>
</organism>
<feature type="chain" id="PRO_5007584793" evidence="1">
    <location>
        <begin position="20"/>
        <end position="95"/>
    </location>
</feature>
<sequence>MRLLLPLALIGPFVIQGGALDVQVVGLCDSTQTTSKTFLKKLIWALWNISRNDRSSDSYQIISMMLLPLYPGLSDIQEDLSWLIPGCLVAIWFGK</sequence>
<keyword evidence="3" id="KW-1185">Reference proteome</keyword>
<dbReference type="AlphaFoldDB" id="A0A151M837"/>
<gene>
    <name evidence="2" type="ORF">Y1Q_0012555</name>
</gene>
<accession>A0A151M837</accession>
<protein>
    <submittedName>
        <fullName evidence="2">Uncharacterized protein</fullName>
    </submittedName>
</protein>
<proteinExistence type="predicted"/>
<evidence type="ECO:0000313" key="3">
    <source>
        <dbReference type="Proteomes" id="UP000050525"/>
    </source>
</evidence>
<evidence type="ECO:0000256" key="1">
    <source>
        <dbReference type="SAM" id="SignalP"/>
    </source>
</evidence>
<dbReference type="EMBL" id="AKHW03006358">
    <property type="protein sequence ID" value="KYO20667.1"/>
    <property type="molecule type" value="Genomic_DNA"/>
</dbReference>
<evidence type="ECO:0000313" key="2">
    <source>
        <dbReference type="EMBL" id="KYO20667.1"/>
    </source>
</evidence>
<dbReference type="Proteomes" id="UP000050525">
    <property type="component" value="Unassembled WGS sequence"/>
</dbReference>
<feature type="signal peptide" evidence="1">
    <location>
        <begin position="1"/>
        <end position="19"/>
    </location>
</feature>